<comment type="caution">
    <text evidence="1">The sequence shown here is derived from an EMBL/GenBank/DDBJ whole genome shotgun (WGS) entry which is preliminary data.</text>
</comment>
<evidence type="ECO:0000313" key="1">
    <source>
        <dbReference type="EMBL" id="EOR72692.1"/>
    </source>
</evidence>
<protein>
    <submittedName>
        <fullName evidence="1">Uncharacterized protein</fullName>
    </submittedName>
</protein>
<accession>A0A9P2WRL2</accession>
<evidence type="ECO:0000313" key="2">
    <source>
        <dbReference type="Proteomes" id="UP000014184"/>
    </source>
</evidence>
<dbReference type="RefSeq" id="WP_011290604.1">
    <property type="nucleotide sequence ID" value="NZ_AOSG01000003.1"/>
</dbReference>
<proteinExistence type="predicted"/>
<dbReference type="AlphaFoldDB" id="A0A9P2WRL2"/>
<reference evidence="1 2" key="1">
    <citation type="journal article" date="2013" name="Genome Announc.">
        <title>Draft Genome Sequence of the Lignocellulose Decomposer Thermobifida fusca Strain TM51.</title>
        <authorList>
            <person name="Toth A."/>
            <person name="Barna T."/>
            <person name="Nagy I."/>
            <person name="Horvath B."/>
            <person name="Nagy I."/>
            <person name="Tancsics A."/>
            <person name="Kriszt B."/>
            <person name="Baka E."/>
            <person name="Fekete C."/>
            <person name="Kukolya J."/>
        </authorList>
    </citation>
    <scope>NUCLEOTIDE SEQUENCE [LARGE SCALE GENOMIC DNA]</scope>
    <source>
        <strain evidence="1 2">TM51</strain>
    </source>
</reference>
<sequence>MMALLRSRRVQVGLAVAGILALLTTTAVTLLYRPWTSDTAPVVPAAAPPLEVLGAAPDGISYTDLGQQCTPQECYRPVGVTAEGLDAEEAIETIYTHLSDQGWERLLPEGETDPDEVPYSQSALSNGTVLVQGSLEPYVEGTTAGLLLAHRVPPPPSPQR</sequence>
<dbReference type="Proteomes" id="UP000014184">
    <property type="component" value="Unassembled WGS sequence"/>
</dbReference>
<name>A0A9P2WRL2_THEFU</name>
<gene>
    <name evidence="1" type="ORF">TM51_01108</name>
</gene>
<keyword evidence="2" id="KW-1185">Reference proteome</keyword>
<dbReference type="EMBL" id="AOSG01000003">
    <property type="protein sequence ID" value="EOR72692.1"/>
    <property type="molecule type" value="Genomic_DNA"/>
</dbReference>
<organism evidence="1 2">
    <name type="scientific">Thermobifida fusca TM51</name>
    <dbReference type="NCBI Taxonomy" id="1169414"/>
    <lineage>
        <taxon>Bacteria</taxon>
        <taxon>Bacillati</taxon>
        <taxon>Actinomycetota</taxon>
        <taxon>Actinomycetes</taxon>
        <taxon>Streptosporangiales</taxon>
        <taxon>Nocardiopsidaceae</taxon>
        <taxon>Thermobifida</taxon>
    </lineage>
</organism>